<organism evidence="2 3">
    <name type="scientific">Kitasatospora indigofera</name>
    <dbReference type="NCBI Taxonomy" id="67307"/>
    <lineage>
        <taxon>Bacteria</taxon>
        <taxon>Bacillati</taxon>
        <taxon>Actinomycetota</taxon>
        <taxon>Actinomycetes</taxon>
        <taxon>Kitasatosporales</taxon>
        <taxon>Streptomycetaceae</taxon>
        <taxon>Kitasatospora</taxon>
    </lineage>
</organism>
<accession>A0A919KPS2</accession>
<reference evidence="2" key="2">
    <citation type="submission" date="2020-09" db="EMBL/GenBank/DDBJ databases">
        <authorList>
            <person name="Sun Q."/>
            <person name="Ohkuma M."/>
        </authorList>
    </citation>
    <scope>NUCLEOTIDE SEQUENCE</scope>
    <source>
        <strain evidence="2">JCM 4646</strain>
    </source>
</reference>
<feature type="region of interest" description="Disordered" evidence="1">
    <location>
        <begin position="159"/>
        <end position="213"/>
    </location>
</feature>
<keyword evidence="3" id="KW-1185">Reference proteome</keyword>
<evidence type="ECO:0000256" key="1">
    <source>
        <dbReference type="SAM" id="MobiDB-lite"/>
    </source>
</evidence>
<gene>
    <name evidence="2" type="ORF">GCM10018781_22410</name>
</gene>
<sequence>MASGTVLPEEARAGEPVRDVVRSVIAALAPEELPLVDGLRRFDDATVVRRLNGRSRRREPLGFGIGEVAALVTPVVWLVLDGVAQRMVSATVDRAAQGAAGALRRLLRRPAPAAQVPPLTREQLAEVRALVLAAAGQRDFPPERAAEIADAVVGRLALSPAPDPSAPRGAPGPSAPADPAGPVGPGSPADPQAAPAPADPPGPDAPGPNSGAN</sequence>
<reference evidence="2" key="1">
    <citation type="journal article" date="2014" name="Int. J. Syst. Evol. Microbiol.">
        <title>Complete genome sequence of Corynebacterium casei LMG S-19264T (=DSM 44701T), isolated from a smear-ripened cheese.</title>
        <authorList>
            <consortium name="US DOE Joint Genome Institute (JGI-PGF)"/>
            <person name="Walter F."/>
            <person name="Albersmeier A."/>
            <person name="Kalinowski J."/>
            <person name="Ruckert C."/>
        </authorList>
    </citation>
    <scope>NUCLEOTIDE SEQUENCE</scope>
    <source>
        <strain evidence="2">JCM 4646</strain>
    </source>
</reference>
<dbReference type="RefSeq" id="WP_268257274.1">
    <property type="nucleotide sequence ID" value="NZ_BNBO01000009.1"/>
</dbReference>
<proteinExistence type="predicted"/>
<dbReference type="GeneID" id="95358505"/>
<protein>
    <submittedName>
        <fullName evidence="2">Uncharacterized protein</fullName>
    </submittedName>
</protein>
<dbReference type="Proteomes" id="UP000617734">
    <property type="component" value="Unassembled WGS sequence"/>
</dbReference>
<dbReference type="EMBL" id="BNBO01000009">
    <property type="protein sequence ID" value="GHH67326.1"/>
    <property type="molecule type" value="Genomic_DNA"/>
</dbReference>
<feature type="compositionally biased region" description="Low complexity" evidence="1">
    <location>
        <begin position="159"/>
        <end position="196"/>
    </location>
</feature>
<comment type="caution">
    <text evidence="2">The sequence shown here is derived from an EMBL/GenBank/DDBJ whole genome shotgun (WGS) entry which is preliminary data.</text>
</comment>
<evidence type="ECO:0000313" key="3">
    <source>
        <dbReference type="Proteomes" id="UP000617734"/>
    </source>
</evidence>
<evidence type="ECO:0000313" key="2">
    <source>
        <dbReference type="EMBL" id="GHH67326.1"/>
    </source>
</evidence>
<feature type="compositionally biased region" description="Pro residues" evidence="1">
    <location>
        <begin position="197"/>
        <end position="206"/>
    </location>
</feature>
<dbReference type="AlphaFoldDB" id="A0A919KPS2"/>
<name>A0A919KPS2_9ACTN</name>